<accession>A0AAJ0EN92</accession>
<keyword evidence="2" id="KW-1185">Reference proteome</keyword>
<dbReference type="GeneID" id="85461018"/>
<comment type="caution">
    <text evidence="1">The sequence shown here is derived from an EMBL/GenBank/DDBJ whole genome shotgun (WGS) entry which is preliminary data.</text>
</comment>
<proteinExistence type="predicted"/>
<protein>
    <submittedName>
        <fullName evidence="1">Uncharacterized protein</fullName>
    </submittedName>
</protein>
<gene>
    <name evidence="1" type="ORF">BDP55DRAFT_686106</name>
</gene>
<reference evidence="1" key="1">
    <citation type="submission" date="2021-06" db="EMBL/GenBank/DDBJ databases">
        <title>Comparative genomics, transcriptomics and evolutionary studies reveal genomic signatures of adaptation to plant cell wall in hemibiotrophic fungi.</title>
        <authorList>
            <consortium name="DOE Joint Genome Institute"/>
            <person name="Baroncelli R."/>
            <person name="Diaz J.F."/>
            <person name="Benocci T."/>
            <person name="Peng M."/>
            <person name="Battaglia E."/>
            <person name="Haridas S."/>
            <person name="Andreopoulos W."/>
            <person name="Labutti K."/>
            <person name="Pangilinan J."/>
            <person name="Floch G.L."/>
            <person name="Makela M.R."/>
            <person name="Henrissat B."/>
            <person name="Grigoriev I.V."/>
            <person name="Crouch J.A."/>
            <person name="De Vries R.P."/>
            <person name="Sukno S.A."/>
            <person name="Thon M.R."/>
        </authorList>
    </citation>
    <scope>NUCLEOTIDE SEQUENCE</scope>
    <source>
        <strain evidence="1">CBS 193.32</strain>
    </source>
</reference>
<evidence type="ECO:0000313" key="1">
    <source>
        <dbReference type="EMBL" id="KAK1657332.1"/>
    </source>
</evidence>
<organism evidence="1 2">
    <name type="scientific">Colletotrichum godetiae</name>
    <dbReference type="NCBI Taxonomy" id="1209918"/>
    <lineage>
        <taxon>Eukaryota</taxon>
        <taxon>Fungi</taxon>
        <taxon>Dikarya</taxon>
        <taxon>Ascomycota</taxon>
        <taxon>Pezizomycotina</taxon>
        <taxon>Sordariomycetes</taxon>
        <taxon>Hypocreomycetidae</taxon>
        <taxon>Glomerellales</taxon>
        <taxon>Glomerellaceae</taxon>
        <taxon>Colletotrichum</taxon>
        <taxon>Colletotrichum acutatum species complex</taxon>
    </lineage>
</organism>
<dbReference type="RefSeq" id="XP_060422096.1">
    <property type="nucleotide sequence ID" value="XM_060576492.1"/>
</dbReference>
<name>A0AAJ0EN92_9PEZI</name>
<sequence>MMHACARSYELGGSSLRELSSPSGISLLHLNHASSEKSLPPLSPQLLMYIPTYLYLHLPHSPLFVPSHLNWGCLIYQFIGKEKGKIPTRGA</sequence>
<dbReference type="AlphaFoldDB" id="A0AAJ0EN92"/>
<dbReference type="EMBL" id="JAHMHR010000096">
    <property type="protein sequence ID" value="KAK1657332.1"/>
    <property type="molecule type" value="Genomic_DNA"/>
</dbReference>
<evidence type="ECO:0000313" key="2">
    <source>
        <dbReference type="Proteomes" id="UP001224890"/>
    </source>
</evidence>
<dbReference type="Proteomes" id="UP001224890">
    <property type="component" value="Unassembled WGS sequence"/>
</dbReference>